<dbReference type="EMBL" id="QOQW01000017">
    <property type="protein sequence ID" value="RCK78934.1"/>
    <property type="molecule type" value="Genomic_DNA"/>
</dbReference>
<comment type="similarity">
    <text evidence="2">Belongs to the gluconeogenesis factor family.</text>
</comment>
<dbReference type="CDD" id="cd07187">
    <property type="entry name" value="YvcK_like"/>
    <property type="match status" value="1"/>
</dbReference>
<dbReference type="GO" id="GO:0005737">
    <property type="term" value="C:cytoplasm"/>
    <property type="evidence" value="ECO:0007669"/>
    <property type="project" value="UniProtKB-SubCell"/>
</dbReference>
<keyword evidence="3" id="KW-0812">Transmembrane</keyword>
<evidence type="ECO:0000256" key="3">
    <source>
        <dbReference type="SAM" id="Phobius"/>
    </source>
</evidence>
<dbReference type="HAMAP" id="MF_00973">
    <property type="entry name" value="Gluconeogen_factor"/>
    <property type="match status" value="1"/>
</dbReference>
<dbReference type="InterPro" id="IPR010119">
    <property type="entry name" value="Gluconeogen_factor"/>
</dbReference>
<evidence type="ECO:0000313" key="4">
    <source>
        <dbReference type="EMBL" id="RCK78934.1"/>
    </source>
</evidence>
<dbReference type="Proteomes" id="UP000252355">
    <property type="component" value="Unassembled WGS sequence"/>
</dbReference>
<keyword evidence="3" id="KW-0472">Membrane</keyword>
<dbReference type="GO" id="GO:0008360">
    <property type="term" value="P:regulation of cell shape"/>
    <property type="evidence" value="ECO:0007669"/>
    <property type="project" value="UniProtKB-UniRule"/>
</dbReference>
<comment type="function">
    <text evidence="2">Required for morphogenesis under gluconeogenic growth conditions.</text>
</comment>
<proteinExistence type="inferred from homology"/>
<keyword evidence="3" id="KW-1133">Transmembrane helix</keyword>
<dbReference type="AlphaFoldDB" id="A0A367ZLF2"/>
<dbReference type="InterPro" id="IPR002882">
    <property type="entry name" value="CofD"/>
</dbReference>
<dbReference type="SUPFAM" id="SSF142338">
    <property type="entry name" value="CofD-like"/>
    <property type="match status" value="1"/>
</dbReference>
<gene>
    <name evidence="4" type="ORF">OZSIB_0485</name>
</gene>
<comment type="subcellular location">
    <subcellularLocation>
        <location evidence="2">Cytoplasm</location>
    </subcellularLocation>
</comment>
<keyword evidence="1 2" id="KW-0963">Cytoplasm</keyword>
<evidence type="ECO:0000256" key="1">
    <source>
        <dbReference type="ARBA" id="ARBA00022490"/>
    </source>
</evidence>
<protein>
    <recommendedName>
        <fullName evidence="2">Putative gluconeogenesis factor</fullName>
    </recommendedName>
</protein>
<keyword evidence="4" id="KW-0808">Transferase</keyword>
<feature type="transmembrane region" description="Helical" evidence="3">
    <location>
        <begin position="12"/>
        <end position="34"/>
    </location>
</feature>
<dbReference type="InterPro" id="IPR038136">
    <property type="entry name" value="CofD-like_dom_sf"/>
</dbReference>
<feature type="transmembrane region" description="Helical" evidence="3">
    <location>
        <begin position="54"/>
        <end position="75"/>
    </location>
</feature>
<dbReference type="GO" id="GO:0043743">
    <property type="term" value="F:LPPG:FO 2-phospho-L-lactate transferase activity"/>
    <property type="evidence" value="ECO:0007669"/>
    <property type="project" value="InterPro"/>
</dbReference>
<dbReference type="PANTHER" id="PTHR30135:SF3">
    <property type="entry name" value="GLUCONEOGENESIS FACTOR-RELATED"/>
    <property type="match status" value="1"/>
</dbReference>
<organism evidence="4 5">
    <name type="scientific">Candidatus Ozemobacter sibiricus</name>
    <dbReference type="NCBI Taxonomy" id="2268124"/>
    <lineage>
        <taxon>Bacteria</taxon>
        <taxon>Candidatus Ozemobacteria</taxon>
        <taxon>Candidatus Ozemobacterales</taxon>
        <taxon>Candidatus Ozemobacteraceae</taxon>
        <taxon>Candidatus Ozemobacter</taxon>
    </lineage>
</organism>
<sequence length="425" mass="45527">MLLSVRRQLSVLLRALGWAGLLVVGFAMVALALVLGALSTLALAPAHLETIRSFGALGLSLAALSAILIGLYWIWRGFDQAFRQLSWRDHETSERLRAFVLRRLEGQLPPLVAMGGGTGLSTLLKGLKELPVDLTAIVTVTDDGGSSGRLRKDLQILPPGDIRNCLVALSSSESLLSRLFQYRFEEGGEVAGHSFGNLFIAAMTGVLGDFGTAVREASSILAIRGQVIPVTVDNVELEATFADGSTVRGETAISGAGKRIARVGLIPPTALPNAEALQAIDQARIVVLGPGSLFTSVIPNLLIPEIAERINRSTARVVYICNVMTQPGETDGFTAADHVAALLEKTALRRIDVAIVNARRVARQLMAKYEARGQYWVPPTVTRIEEMGIRVVAGDFLSETDLVRHDARALSNAVMALLQEPRASG</sequence>
<name>A0A367ZLF2_9BACT</name>
<dbReference type="PANTHER" id="PTHR30135">
    <property type="entry name" value="UNCHARACTERIZED PROTEIN YVCK-RELATED"/>
    <property type="match status" value="1"/>
</dbReference>
<comment type="caution">
    <text evidence="4">The sequence shown here is derived from an EMBL/GenBank/DDBJ whole genome shotgun (WGS) entry which is preliminary data.</text>
</comment>
<evidence type="ECO:0000256" key="2">
    <source>
        <dbReference type="HAMAP-Rule" id="MF_00973"/>
    </source>
</evidence>
<reference evidence="4 5" key="1">
    <citation type="submission" date="2018-05" db="EMBL/GenBank/DDBJ databases">
        <title>A metagenomic window into the 2 km-deep terrestrial subsurface aquifer revealed taxonomically and functionally diverse microbial community comprising novel uncultured bacterial lineages.</title>
        <authorList>
            <person name="Kadnikov V.V."/>
            <person name="Mardanov A.V."/>
            <person name="Beletsky A.V."/>
            <person name="Banks D."/>
            <person name="Pimenov N.V."/>
            <person name="Frank Y.A."/>
            <person name="Karnachuk O.V."/>
            <person name="Ravin N.V."/>
        </authorList>
    </citation>
    <scope>NUCLEOTIDE SEQUENCE [LARGE SCALE GENOMIC DNA]</scope>
    <source>
        <strain evidence="4">BY5</strain>
    </source>
</reference>
<accession>A0A367ZLF2</accession>
<dbReference type="Pfam" id="PF01933">
    <property type="entry name" value="CofD"/>
    <property type="match status" value="1"/>
</dbReference>
<evidence type="ECO:0000313" key="5">
    <source>
        <dbReference type="Proteomes" id="UP000252355"/>
    </source>
</evidence>
<dbReference type="Gene3D" id="3.40.50.10680">
    <property type="entry name" value="CofD-like domains"/>
    <property type="match status" value="1"/>
</dbReference>
<dbReference type="NCBIfam" id="TIGR01826">
    <property type="entry name" value="CofD_related"/>
    <property type="match status" value="1"/>
</dbReference>